<dbReference type="InterPro" id="IPR006089">
    <property type="entry name" value="Acyl-CoA_DH_CS"/>
</dbReference>
<dbReference type="FunFam" id="2.40.110.10:FF:000008">
    <property type="entry name" value="Glutaryl-CoA dehydrogenase, mitochondrial"/>
    <property type="match status" value="1"/>
</dbReference>
<dbReference type="InterPro" id="IPR009100">
    <property type="entry name" value="AcylCoA_DH/oxidase_NM_dom_sf"/>
</dbReference>
<dbReference type="AlphaFoldDB" id="A0A6F9DE31"/>
<gene>
    <name evidence="18" type="primary">Gcdh</name>
</gene>
<dbReference type="EC" id="1.3.8.6" evidence="11"/>
<comment type="catalytic activity">
    <reaction evidence="13">
        <text>glutaryl-CoA + oxidized [electron-transfer flavoprotein] + 2 H(+) = (2E)-butenoyl-CoA + reduced [electron-transfer flavoprotein] + CO2</text>
        <dbReference type="Rhea" id="RHEA:13389"/>
        <dbReference type="Rhea" id="RHEA-COMP:10685"/>
        <dbReference type="Rhea" id="RHEA-COMP:10686"/>
        <dbReference type="ChEBI" id="CHEBI:15378"/>
        <dbReference type="ChEBI" id="CHEBI:16526"/>
        <dbReference type="ChEBI" id="CHEBI:57332"/>
        <dbReference type="ChEBI" id="CHEBI:57378"/>
        <dbReference type="ChEBI" id="CHEBI:57692"/>
        <dbReference type="ChEBI" id="CHEBI:58307"/>
        <dbReference type="EC" id="1.3.8.6"/>
    </reaction>
</comment>
<dbReference type="GO" id="GO:0005743">
    <property type="term" value="C:mitochondrial inner membrane"/>
    <property type="evidence" value="ECO:0007669"/>
    <property type="project" value="TreeGrafter"/>
</dbReference>
<evidence type="ECO:0000256" key="9">
    <source>
        <dbReference type="ARBA" id="ARBA00037899"/>
    </source>
</evidence>
<evidence type="ECO:0000256" key="4">
    <source>
        <dbReference type="ARBA" id="ARBA00022630"/>
    </source>
</evidence>
<dbReference type="Gene3D" id="2.40.110.10">
    <property type="entry name" value="Butyryl-CoA Dehydrogenase, subunit A, domain 2"/>
    <property type="match status" value="1"/>
</dbReference>
<evidence type="ECO:0000259" key="17">
    <source>
        <dbReference type="Pfam" id="PF02771"/>
    </source>
</evidence>
<dbReference type="FunFam" id="1.20.140.10:FF:000006">
    <property type="entry name" value="Glutaryl-CoA dehydrogenase, mitochondrial"/>
    <property type="match status" value="1"/>
</dbReference>
<dbReference type="InterPro" id="IPR036250">
    <property type="entry name" value="AcylCo_DH-like_C"/>
</dbReference>
<dbReference type="Gene3D" id="1.10.540.10">
    <property type="entry name" value="Acyl-CoA dehydrogenase/oxidase, N-terminal domain"/>
    <property type="match status" value="1"/>
</dbReference>
<evidence type="ECO:0000256" key="2">
    <source>
        <dbReference type="ARBA" id="ARBA00004305"/>
    </source>
</evidence>
<dbReference type="Pfam" id="PF02771">
    <property type="entry name" value="Acyl-CoA_dh_N"/>
    <property type="match status" value="1"/>
</dbReference>
<dbReference type="Gene3D" id="1.20.140.10">
    <property type="entry name" value="Butyryl-CoA Dehydrogenase, subunit A, domain 3"/>
    <property type="match status" value="1"/>
</dbReference>
<accession>A0A6F9DE31</accession>
<feature type="domain" description="Acyl-CoA oxidase/dehydrogenase middle" evidence="16">
    <location>
        <begin position="173"/>
        <end position="271"/>
    </location>
</feature>
<comment type="similarity">
    <text evidence="3 14">Belongs to the acyl-CoA dehydrogenase family.</text>
</comment>
<dbReference type="GO" id="GO:0033539">
    <property type="term" value="P:fatty acid beta-oxidation using acyl-CoA dehydrogenase"/>
    <property type="evidence" value="ECO:0007669"/>
    <property type="project" value="TreeGrafter"/>
</dbReference>
<evidence type="ECO:0000259" key="15">
    <source>
        <dbReference type="Pfam" id="PF00441"/>
    </source>
</evidence>
<evidence type="ECO:0000256" key="10">
    <source>
        <dbReference type="ARBA" id="ARBA00037927"/>
    </source>
</evidence>
<comment type="pathway">
    <text evidence="9">Amino-acid metabolism; lysine degradation.</text>
</comment>
<dbReference type="InterPro" id="IPR009075">
    <property type="entry name" value="AcylCo_DH/oxidase_C"/>
</dbReference>
<keyword evidence="6" id="KW-0809">Transit peptide</keyword>
<dbReference type="CDD" id="cd01151">
    <property type="entry name" value="GCD"/>
    <property type="match status" value="1"/>
</dbReference>
<evidence type="ECO:0000256" key="3">
    <source>
        <dbReference type="ARBA" id="ARBA00009347"/>
    </source>
</evidence>
<evidence type="ECO:0000256" key="11">
    <source>
        <dbReference type="ARBA" id="ARBA00039033"/>
    </source>
</evidence>
<dbReference type="GO" id="GO:0046949">
    <property type="term" value="P:fatty-acyl-CoA biosynthetic process"/>
    <property type="evidence" value="ECO:0007669"/>
    <property type="project" value="TreeGrafter"/>
</dbReference>
<evidence type="ECO:0000256" key="14">
    <source>
        <dbReference type="RuleBase" id="RU362125"/>
    </source>
</evidence>
<evidence type="ECO:0000256" key="1">
    <source>
        <dbReference type="ARBA" id="ARBA00001974"/>
    </source>
</evidence>
<dbReference type="Pfam" id="PF00441">
    <property type="entry name" value="Acyl-CoA_dh_1"/>
    <property type="match status" value="1"/>
</dbReference>
<proteinExistence type="evidence at transcript level"/>
<keyword evidence="8" id="KW-0496">Mitochondrion</keyword>
<feature type="domain" description="Acyl-CoA dehydrogenase/oxidase N-terminal" evidence="17">
    <location>
        <begin position="59"/>
        <end position="169"/>
    </location>
</feature>
<dbReference type="GO" id="GO:0004361">
    <property type="term" value="F:glutaryl-CoA dehydrogenase activity"/>
    <property type="evidence" value="ECO:0007669"/>
    <property type="project" value="UniProtKB-EC"/>
</dbReference>
<evidence type="ECO:0000256" key="8">
    <source>
        <dbReference type="ARBA" id="ARBA00023128"/>
    </source>
</evidence>
<dbReference type="InterPro" id="IPR052033">
    <property type="entry name" value="Glutaryl-CoA_DH_mitochondrial"/>
</dbReference>
<keyword evidence="5 14" id="KW-0274">FAD</keyword>
<dbReference type="GO" id="GO:0000062">
    <property type="term" value="F:fatty-acyl-CoA binding"/>
    <property type="evidence" value="ECO:0007669"/>
    <property type="project" value="TreeGrafter"/>
</dbReference>
<organism evidence="18">
    <name type="scientific">Phallusia mammillata</name>
    <dbReference type="NCBI Taxonomy" id="59560"/>
    <lineage>
        <taxon>Eukaryota</taxon>
        <taxon>Metazoa</taxon>
        <taxon>Chordata</taxon>
        <taxon>Tunicata</taxon>
        <taxon>Ascidiacea</taxon>
        <taxon>Phlebobranchia</taxon>
        <taxon>Ascidiidae</taxon>
        <taxon>Phallusia</taxon>
    </lineage>
</organism>
<dbReference type="SUPFAM" id="SSF56645">
    <property type="entry name" value="Acyl-CoA dehydrogenase NM domain-like"/>
    <property type="match status" value="1"/>
</dbReference>
<sequence>MFCLRTGVVVRNSLQSANVCWTALCCAGKFPNHQQKFSSSTKQKFNWEDAFTLEGQLTSDEILIRDQFHSYCQEKLMPRITKANRNETFDRNIMSEMGELGVLGATIQGYGCAGASPVAYGLLARECERVDSAYRSAMSVQSSLVMHPINAYGTDQQKDKFLPKLARGDLIGAFGLTEPNHGSDPGSMETKATYDKATDTYTLNGAKSWITNSPIADVFVVWAQSPKEGRENNVIRGFILEKGMQGLSAPKIEGKFSLRASTTGQIVMEDVKVPGENVFPDIEGLKGPFGCLNSARYGISWGSLGAAEFCLATARQYALDRIQFNRPLAHNQLIQKKFADALTEISIGLQACLRVGRLMEEGRSVPEMVSLVKRNSCGKSLDIARQMRDVLGGNGISDEYHIIRHVMNLESVNTYEGTHDIHALILGRAITGLQAFTG</sequence>
<dbReference type="Pfam" id="PF02770">
    <property type="entry name" value="Acyl-CoA_dh_M"/>
    <property type="match status" value="1"/>
</dbReference>
<dbReference type="SUPFAM" id="SSF47203">
    <property type="entry name" value="Acyl-CoA dehydrogenase C-terminal domain-like"/>
    <property type="match status" value="1"/>
</dbReference>
<dbReference type="InterPro" id="IPR037069">
    <property type="entry name" value="AcylCoA_DH/ox_N_sf"/>
</dbReference>
<dbReference type="FunFam" id="1.10.540.10:FF:000003">
    <property type="entry name" value="glutaryl-CoA dehydrogenase, mitochondrial"/>
    <property type="match status" value="1"/>
</dbReference>
<comment type="cofactor">
    <cofactor evidence="1 14">
        <name>FAD</name>
        <dbReference type="ChEBI" id="CHEBI:57692"/>
    </cofactor>
</comment>
<evidence type="ECO:0000313" key="18">
    <source>
        <dbReference type="EMBL" id="CAB3248529.1"/>
    </source>
</evidence>
<evidence type="ECO:0000256" key="13">
    <source>
        <dbReference type="ARBA" id="ARBA00049493"/>
    </source>
</evidence>
<evidence type="ECO:0000259" key="16">
    <source>
        <dbReference type="Pfam" id="PF02770"/>
    </source>
</evidence>
<comment type="subcellular location">
    <subcellularLocation>
        <location evidence="2">Mitochondrion matrix</location>
    </subcellularLocation>
</comment>
<keyword evidence="4 14" id="KW-0285">Flavoprotein</keyword>
<name>A0A6F9DE31_9ASCI</name>
<dbReference type="InterPro" id="IPR006091">
    <property type="entry name" value="Acyl-CoA_Oxase/DH_mid-dom"/>
</dbReference>
<dbReference type="GO" id="GO:0005759">
    <property type="term" value="C:mitochondrial matrix"/>
    <property type="evidence" value="ECO:0007669"/>
    <property type="project" value="UniProtKB-SubCell"/>
</dbReference>
<evidence type="ECO:0000256" key="6">
    <source>
        <dbReference type="ARBA" id="ARBA00022946"/>
    </source>
</evidence>
<protein>
    <recommendedName>
        <fullName evidence="12">Glutaryl-CoA dehydrogenase, mitochondrial</fullName>
        <ecNumber evidence="11">1.3.8.6</ecNumber>
    </recommendedName>
</protein>
<dbReference type="EMBL" id="LR785394">
    <property type="protein sequence ID" value="CAB3248529.1"/>
    <property type="molecule type" value="mRNA"/>
</dbReference>
<evidence type="ECO:0000256" key="12">
    <source>
        <dbReference type="ARBA" id="ARBA00039507"/>
    </source>
</evidence>
<comment type="pathway">
    <text evidence="10">Amino-acid metabolism; tryptophan metabolism.</text>
</comment>
<dbReference type="PANTHER" id="PTHR42807">
    <property type="entry name" value="GLUTARYL-COA DEHYDROGENASE, MITOCHONDRIAL"/>
    <property type="match status" value="1"/>
</dbReference>
<dbReference type="InterPro" id="IPR013786">
    <property type="entry name" value="AcylCoA_DH/ox_N"/>
</dbReference>
<evidence type="ECO:0000256" key="5">
    <source>
        <dbReference type="ARBA" id="ARBA00022827"/>
    </source>
</evidence>
<reference evidence="18" key="1">
    <citation type="submission" date="2020-04" db="EMBL/GenBank/DDBJ databases">
        <authorList>
            <person name="Neveu A P."/>
        </authorList>
    </citation>
    <scope>NUCLEOTIDE SEQUENCE</scope>
    <source>
        <tissue evidence="18">Whole embryo</tissue>
    </source>
</reference>
<evidence type="ECO:0000256" key="7">
    <source>
        <dbReference type="ARBA" id="ARBA00023002"/>
    </source>
</evidence>
<feature type="domain" description="Acyl-CoA dehydrogenase/oxidase C-terminal" evidence="15">
    <location>
        <begin position="290"/>
        <end position="430"/>
    </location>
</feature>
<dbReference type="GO" id="GO:0050660">
    <property type="term" value="F:flavin adenine dinucleotide binding"/>
    <property type="evidence" value="ECO:0007669"/>
    <property type="project" value="InterPro"/>
</dbReference>
<keyword evidence="7 14" id="KW-0560">Oxidoreductase</keyword>
<dbReference type="InterPro" id="IPR046373">
    <property type="entry name" value="Acyl-CoA_Oxase/DH_mid-dom_sf"/>
</dbReference>
<dbReference type="PROSITE" id="PS00073">
    <property type="entry name" value="ACYL_COA_DH_2"/>
    <property type="match status" value="1"/>
</dbReference>
<dbReference type="PANTHER" id="PTHR42807:SF1">
    <property type="entry name" value="GLUTARYL-COA DEHYDROGENASE, MITOCHONDRIAL"/>
    <property type="match status" value="1"/>
</dbReference>